<comment type="similarity">
    <text evidence="1">Belongs to the peptidase M24 family.</text>
</comment>
<keyword evidence="3" id="KW-1185">Reference proteome</keyword>
<name>A0A3N4IQB1_ASCIM</name>
<dbReference type="FunFam" id="1.10.10.10:FF:000029">
    <property type="entry name" value="Proliferation-associated 2G4, a"/>
    <property type="match status" value="1"/>
</dbReference>
<dbReference type="SUPFAM" id="SSF55920">
    <property type="entry name" value="Creatinase/aminopeptidase"/>
    <property type="match status" value="1"/>
</dbReference>
<organism evidence="2 3">
    <name type="scientific">Ascobolus immersus RN42</name>
    <dbReference type="NCBI Taxonomy" id="1160509"/>
    <lineage>
        <taxon>Eukaryota</taxon>
        <taxon>Fungi</taxon>
        <taxon>Dikarya</taxon>
        <taxon>Ascomycota</taxon>
        <taxon>Pezizomycotina</taxon>
        <taxon>Pezizomycetes</taxon>
        <taxon>Pezizales</taxon>
        <taxon>Ascobolaceae</taxon>
        <taxon>Ascobolus</taxon>
    </lineage>
</organism>
<dbReference type="Gene3D" id="1.10.10.10">
    <property type="entry name" value="Winged helix-like DNA-binding domain superfamily/Winged helix DNA-binding domain"/>
    <property type="match status" value="1"/>
</dbReference>
<sequence length="388" mass="41912">MADTKEQSKEIDYSLENPDTLTRYKDAASVAHKVLAALEKEATEGKTVIDICKSGDAQLEDEITKVYKSNKKISKGLSMPTTISLDDVVTPLSPLESETAEAQTPLKNGQLAKLLVGAHIDGFAAIAGSTVVVGASDVIEGEAADLILAAHYINEAFLRLIIPPTVNTTGAEKAEGKPITPGKLNNVLEKIADAYGVKLVESTTSYQFERNEIEAKKRLLLAPGEGVKGEGIPEIGEVWGIEVAVTTGSGKVKTLPNRPTIHKKTANTFALKRPSAKEVLSEVNKRFGTFPFSLRQLKDERTAKIGVLECVRGNIFRQYEVVGEKDGKPVARLFNTVAVTKNGVSKLAAPTIDLSKYKSDKKIEDEEILKLLETPLSKAKKSKKKASS</sequence>
<dbReference type="Gene3D" id="3.90.230.10">
    <property type="entry name" value="Creatinase/methionine aminopeptidase superfamily"/>
    <property type="match status" value="1"/>
</dbReference>
<dbReference type="InterPro" id="IPR036390">
    <property type="entry name" value="WH_DNA-bd_sf"/>
</dbReference>
<dbReference type="Proteomes" id="UP000275078">
    <property type="component" value="Unassembled WGS sequence"/>
</dbReference>
<keyword evidence="2" id="KW-0238">DNA-binding</keyword>
<dbReference type="OrthoDB" id="5876363at2759"/>
<protein>
    <submittedName>
        <fullName evidence="2">Curved DNA-binding protein</fullName>
    </submittedName>
</protein>
<dbReference type="InterPro" id="IPR036005">
    <property type="entry name" value="Creatinase/aminopeptidase-like"/>
</dbReference>
<dbReference type="CDD" id="cd01089">
    <property type="entry name" value="PA2G4-like"/>
    <property type="match status" value="1"/>
</dbReference>
<dbReference type="InterPro" id="IPR047113">
    <property type="entry name" value="PA2G4/ARX1"/>
</dbReference>
<evidence type="ECO:0000313" key="2">
    <source>
        <dbReference type="EMBL" id="RPA87617.1"/>
    </source>
</evidence>
<dbReference type="STRING" id="1160509.A0A3N4IQB1"/>
<dbReference type="SUPFAM" id="SSF46785">
    <property type="entry name" value="Winged helix' DNA-binding domain"/>
    <property type="match status" value="1"/>
</dbReference>
<accession>A0A3N4IQB1</accession>
<dbReference type="PANTHER" id="PTHR10804">
    <property type="entry name" value="PROTEASE FAMILY M24 METHIONYL AMINOPEPTIDASE, AMINOPEPTIDASE P"/>
    <property type="match status" value="1"/>
</dbReference>
<proteinExistence type="inferred from homology"/>
<reference evidence="2 3" key="1">
    <citation type="journal article" date="2018" name="Nat. Ecol. Evol.">
        <title>Pezizomycetes genomes reveal the molecular basis of ectomycorrhizal truffle lifestyle.</title>
        <authorList>
            <person name="Murat C."/>
            <person name="Payen T."/>
            <person name="Noel B."/>
            <person name="Kuo A."/>
            <person name="Morin E."/>
            <person name="Chen J."/>
            <person name="Kohler A."/>
            <person name="Krizsan K."/>
            <person name="Balestrini R."/>
            <person name="Da Silva C."/>
            <person name="Montanini B."/>
            <person name="Hainaut M."/>
            <person name="Levati E."/>
            <person name="Barry K.W."/>
            <person name="Belfiori B."/>
            <person name="Cichocki N."/>
            <person name="Clum A."/>
            <person name="Dockter R.B."/>
            <person name="Fauchery L."/>
            <person name="Guy J."/>
            <person name="Iotti M."/>
            <person name="Le Tacon F."/>
            <person name="Lindquist E.A."/>
            <person name="Lipzen A."/>
            <person name="Malagnac F."/>
            <person name="Mello A."/>
            <person name="Molinier V."/>
            <person name="Miyauchi S."/>
            <person name="Poulain J."/>
            <person name="Riccioni C."/>
            <person name="Rubini A."/>
            <person name="Sitrit Y."/>
            <person name="Splivallo R."/>
            <person name="Traeger S."/>
            <person name="Wang M."/>
            <person name="Zifcakova L."/>
            <person name="Wipf D."/>
            <person name="Zambonelli A."/>
            <person name="Paolocci F."/>
            <person name="Nowrousian M."/>
            <person name="Ottonello S."/>
            <person name="Baldrian P."/>
            <person name="Spatafora J.W."/>
            <person name="Henrissat B."/>
            <person name="Nagy L.G."/>
            <person name="Aury J.M."/>
            <person name="Wincker P."/>
            <person name="Grigoriev I.V."/>
            <person name="Bonfante P."/>
            <person name="Martin F.M."/>
        </authorList>
    </citation>
    <scope>NUCLEOTIDE SEQUENCE [LARGE SCALE GENOMIC DNA]</scope>
    <source>
        <strain evidence="2 3">RN42</strain>
    </source>
</reference>
<evidence type="ECO:0000256" key="1">
    <source>
        <dbReference type="ARBA" id="ARBA00007319"/>
    </source>
</evidence>
<gene>
    <name evidence="2" type="ORF">BJ508DRAFT_62770</name>
</gene>
<dbReference type="AlphaFoldDB" id="A0A3N4IQB1"/>
<dbReference type="InterPro" id="IPR036388">
    <property type="entry name" value="WH-like_DNA-bd_sf"/>
</dbReference>
<dbReference type="PANTHER" id="PTHR10804:SF11">
    <property type="entry name" value="PROLIFERATION-ASSOCIATED PROTEIN 2G4"/>
    <property type="match status" value="1"/>
</dbReference>
<dbReference type="GO" id="GO:0003677">
    <property type="term" value="F:DNA binding"/>
    <property type="evidence" value="ECO:0007669"/>
    <property type="project" value="UniProtKB-KW"/>
</dbReference>
<dbReference type="EMBL" id="ML119646">
    <property type="protein sequence ID" value="RPA87617.1"/>
    <property type="molecule type" value="Genomic_DNA"/>
</dbReference>
<evidence type="ECO:0000313" key="3">
    <source>
        <dbReference type="Proteomes" id="UP000275078"/>
    </source>
</evidence>